<dbReference type="InterPro" id="IPR002058">
    <property type="entry name" value="PAP_assoc"/>
</dbReference>
<evidence type="ECO:0000313" key="11">
    <source>
        <dbReference type="Proteomes" id="UP001178507"/>
    </source>
</evidence>
<dbReference type="InterPro" id="IPR054708">
    <property type="entry name" value="MTPAP-like_central"/>
</dbReference>
<dbReference type="GO" id="GO:0016779">
    <property type="term" value="F:nucleotidyltransferase activity"/>
    <property type="evidence" value="ECO:0007669"/>
    <property type="project" value="TreeGrafter"/>
</dbReference>
<dbReference type="GO" id="GO:0046872">
    <property type="term" value="F:metal ion binding"/>
    <property type="evidence" value="ECO:0007669"/>
    <property type="project" value="UniProtKB-KW"/>
</dbReference>
<dbReference type="InterPro" id="IPR043519">
    <property type="entry name" value="NT_sf"/>
</dbReference>
<dbReference type="Gene3D" id="3.30.460.10">
    <property type="entry name" value="Beta Polymerase, domain 2"/>
    <property type="match status" value="1"/>
</dbReference>
<dbReference type="AlphaFoldDB" id="A0AA36IH53"/>
<evidence type="ECO:0000256" key="3">
    <source>
        <dbReference type="ARBA" id="ARBA00004496"/>
    </source>
</evidence>
<dbReference type="EMBL" id="CAUJNA010001512">
    <property type="protein sequence ID" value="CAJ1387377.1"/>
    <property type="molecule type" value="Genomic_DNA"/>
</dbReference>
<dbReference type="CDD" id="cd05402">
    <property type="entry name" value="NT_PAP_TUTase"/>
    <property type="match status" value="1"/>
</dbReference>
<comment type="caution">
    <text evidence="10">The sequence shown here is derived from an EMBL/GenBank/DDBJ whole genome shotgun (WGS) entry which is preliminary data.</text>
</comment>
<dbReference type="Pfam" id="PF22600">
    <property type="entry name" value="MTPAP-like_central"/>
    <property type="match status" value="1"/>
</dbReference>
<comment type="subcellular location">
    <subcellularLocation>
        <location evidence="3">Cytoplasm</location>
    </subcellularLocation>
</comment>
<evidence type="ECO:0000256" key="1">
    <source>
        <dbReference type="ARBA" id="ARBA00001936"/>
    </source>
</evidence>
<keyword evidence="6" id="KW-0479">Metal-binding</keyword>
<evidence type="ECO:0000256" key="5">
    <source>
        <dbReference type="ARBA" id="ARBA00022679"/>
    </source>
</evidence>
<proteinExistence type="predicted"/>
<evidence type="ECO:0000256" key="4">
    <source>
        <dbReference type="ARBA" id="ARBA00022490"/>
    </source>
</evidence>
<evidence type="ECO:0000313" key="10">
    <source>
        <dbReference type="EMBL" id="CAJ1387377.1"/>
    </source>
</evidence>
<comment type="cofactor">
    <cofactor evidence="2">
        <name>Mg(2+)</name>
        <dbReference type="ChEBI" id="CHEBI:18420"/>
    </cofactor>
</comment>
<feature type="domain" description="Poly(A) RNA polymerase mitochondrial-like central palm" evidence="9">
    <location>
        <begin position="30"/>
        <end position="143"/>
    </location>
</feature>
<dbReference type="PANTHER" id="PTHR12271">
    <property type="entry name" value="POLY A POLYMERASE CID PAP -RELATED"/>
    <property type="match status" value="1"/>
</dbReference>
<dbReference type="GO" id="GO:0031123">
    <property type="term" value="P:RNA 3'-end processing"/>
    <property type="evidence" value="ECO:0007669"/>
    <property type="project" value="TreeGrafter"/>
</dbReference>
<name>A0AA36IH53_9DINO</name>
<dbReference type="Pfam" id="PF03828">
    <property type="entry name" value="PAP_assoc"/>
    <property type="match status" value="1"/>
</dbReference>
<sequence>MVLDLNALTLHNCVLQLADGCGETTVPKSCLKLLSASLQRLDASWLVKPFGSSANGFTTKDSDLDLTCIIPGKSQKAALEIFSNKRAEVEEVLKATLGIEVLQVIWTARVPVVKMKFAGFLEVDLTFQNVAALVNTDLLKAYSNMSPQLRQLGIAVKRWAKAADVSGAPQGNLSSYSFTLMAIYFMQTCHGLPCLPTDVFSEDGPAIDLSGWRWECGLPLPTLLMQFFFFYSDSRQFQWGSEVVSVRMGCRLTMEHQCFAWLETWNQTNRLHIEDPFILDRNLNCVLGTWQEGRLKEALQDAAAAMTSGKLPRCLDSGRTEAK</sequence>
<evidence type="ECO:0000256" key="2">
    <source>
        <dbReference type="ARBA" id="ARBA00001946"/>
    </source>
</evidence>
<keyword evidence="7" id="KW-0460">Magnesium</keyword>
<evidence type="ECO:0000256" key="6">
    <source>
        <dbReference type="ARBA" id="ARBA00022723"/>
    </source>
</evidence>
<feature type="domain" description="PAP-associated" evidence="8">
    <location>
        <begin position="221"/>
        <end position="280"/>
    </location>
</feature>
<evidence type="ECO:0000256" key="7">
    <source>
        <dbReference type="ARBA" id="ARBA00022842"/>
    </source>
</evidence>
<comment type="cofactor">
    <cofactor evidence="1">
        <name>Mn(2+)</name>
        <dbReference type="ChEBI" id="CHEBI:29035"/>
    </cofactor>
</comment>
<reference evidence="10" key="1">
    <citation type="submission" date="2023-08" db="EMBL/GenBank/DDBJ databases">
        <authorList>
            <person name="Chen Y."/>
            <person name="Shah S."/>
            <person name="Dougan E. K."/>
            <person name="Thang M."/>
            <person name="Chan C."/>
        </authorList>
    </citation>
    <scope>NUCLEOTIDE SEQUENCE</scope>
</reference>
<dbReference type="SUPFAM" id="SSF81631">
    <property type="entry name" value="PAP/OAS1 substrate-binding domain"/>
    <property type="match status" value="1"/>
</dbReference>
<organism evidence="10 11">
    <name type="scientific">Effrenium voratum</name>
    <dbReference type="NCBI Taxonomy" id="2562239"/>
    <lineage>
        <taxon>Eukaryota</taxon>
        <taxon>Sar</taxon>
        <taxon>Alveolata</taxon>
        <taxon>Dinophyceae</taxon>
        <taxon>Suessiales</taxon>
        <taxon>Symbiodiniaceae</taxon>
        <taxon>Effrenium</taxon>
    </lineage>
</organism>
<evidence type="ECO:0000259" key="8">
    <source>
        <dbReference type="Pfam" id="PF03828"/>
    </source>
</evidence>
<protein>
    <recommendedName>
        <fullName evidence="12">Polymerase nucleotidyl transferase domain-containing protein</fullName>
    </recommendedName>
</protein>
<evidence type="ECO:0000259" key="9">
    <source>
        <dbReference type="Pfam" id="PF22600"/>
    </source>
</evidence>
<keyword evidence="5" id="KW-0808">Transferase</keyword>
<dbReference type="SUPFAM" id="SSF81301">
    <property type="entry name" value="Nucleotidyltransferase"/>
    <property type="match status" value="1"/>
</dbReference>
<feature type="non-terminal residue" evidence="10">
    <location>
        <position position="1"/>
    </location>
</feature>
<evidence type="ECO:0008006" key="12">
    <source>
        <dbReference type="Google" id="ProtNLM"/>
    </source>
</evidence>
<keyword evidence="11" id="KW-1185">Reference proteome</keyword>
<keyword evidence="4" id="KW-0963">Cytoplasm</keyword>
<dbReference type="Gene3D" id="1.10.1410.10">
    <property type="match status" value="1"/>
</dbReference>
<gene>
    <name evidence="10" type="ORF">EVOR1521_LOCUS13469</name>
</gene>
<dbReference type="Proteomes" id="UP001178507">
    <property type="component" value="Unassembled WGS sequence"/>
</dbReference>
<dbReference type="GO" id="GO:0005737">
    <property type="term" value="C:cytoplasm"/>
    <property type="evidence" value="ECO:0007669"/>
    <property type="project" value="UniProtKB-SubCell"/>
</dbReference>
<accession>A0AA36IH53</accession>
<dbReference type="PANTHER" id="PTHR12271:SF40">
    <property type="entry name" value="POLY(A) RNA POLYMERASE GLD2"/>
    <property type="match status" value="1"/>
</dbReference>